<dbReference type="PANTHER" id="PTHR24198:SF194">
    <property type="entry name" value="INVERSIN-A"/>
    <property type="match status" value="1"/>
</dbReference>
<evidence type="ECO:0000256" key="2">
    <source>
        <dbReference type="ARBA" id="ARBA00023043"/>
    </source>
</evidence>
<evidence type="ECO:0000313" key="4">
    <source>
        <dbReference type="EMBL" id="KAK8838277.1"/>
    </source>
</evidence>
<feature type="repeat" description="ANK" evidence="3">
    <location>
        <begin position="154"/>
        <end position="181"/>
    </location>
</feature>
<evidence type="ECO:0000256" key="3">
    <source>
        <dbReference type="PROSITE-ProRule" id="PRU00023"/>
    </source>
</evidence>
<evidence type="ECO:0000256" key="1">
    <source>
        <dbReference type="ARBA" id="ARBA00022737"/>
    </source>
</evidence>
<proteinExistence type="predicted"/>
<dbReference type="Gene3D" id="1.25.40.20">
    <property type="entry name" value="Ankyrin repeat-containing domain"/>
    <property type="match status" value="2"/>
</dbReference>
<keyword evidence="5" id="KW-1185">Reference proteome</keyword>
<name>A0ABR2GY57_9EUKA</name>
<dbReference type="EMBL" id="JAPFFF010000056">
    <property type="protein sequence ID" value="KAK8838277.1"/>
    <property type="molecule type" value="Genomic_DNA"/>
</dbReference>
<organism evidence="4 5">
    <name type="scientific">Tritrichomonas musculus</name>
    <dbReference type="NCBI Taxonomy" id="1915356"/>
    <lineage>
        <taxon>Eukaryota</taxon>
        <taxon>Metamonada</taxon>
        <taxon>Parabasalia</taxon>
        <taxon>Tritrichomonadida</taxon>
        <taxon>Tritrichomonadidae</taxon>
        <taxon>Tritrichomonas</taxon>
    </lineage>
</organism>
<reference evidence="4 5" key="1">
    <citation type="submission" date="2024-04" db="EMBL/GenBank/DDBJ databases">
        <title>Tritrichomonas musculus Genome.</title>
        <authorList>
            <person name="Alves-Ferreira E."/>
            <person name="Grigg M."/>
            <person name="Lorenzi H."/>
            <person name="Galac M."/>
        </authorList>
    </citation>
    <scope>NUCLEOTIDE SEQUENCE [LARGE SCALE GENOMIC DNA]</scope>
    <source>
        <strain evidence="4 5">EAF2021</strain>
    </source>
</reference>
<evidence type="ECO:0000313" key="5">
    <source>
        <dbReference type="Proteomes" id="UP001470230"/>
    </source>
</evidence>
<dbReference type="SMART" id="SM00248">
    <property type="entry name" value="ANK"/>
    <property type="match status" value="6"/>
</dbReference>
<dbReference type="PANTHER" id="PTHR24198">
    <property type="entry name" value="ANKYRIN REPEAT AND PROTEIN KINASE DOMAIN-CONTAINING PROTEIN"/>
    <property type="match status" value="1"/>
</dbReference>
<evidence type="ECO:0008006" key="6">
    <source>
        <dbReference type="Google" id="ProtNLM"/>
    </source>
</evidence>
<dbReference type="Pfam" id="PF12796">
    <property type="entry name" value="Ank_2"/>
    <property type="match status" value="2"/>
</dbReference>
<feature type="repeat" description="ANK" evidence="3">
    <location>
        <begin position="121"/>
        <end position="153"/>
    </location>
</feature>
<comment type="caution">
    <text evidence="4">The sequence shown here is derived from an EMBL/GenBank/DDBJ whole genome shotgun (WGS) entry which is preliminary data.</text>
</comment>
<dbReference type="InterPro" id="IPR002110">
    <property type="entry name" value="Ankyrin_rpt"/>
</dbReference>
<accession>A0ABR2GY57</accession>
<protein>
    <recommendedName>
        <fullName evidence="6">Ankyrin repeat protein</fullName>
    </recommendedName>
</protein>
<keyword evidence="2 3" id="KW-0040">ANK repeat</keyword>
<dbReference type="Proteomes" id="UP001470230">
    <property type="component" value="Unassembled WGS sequence"/>
</dbReference>
<dbReference type="PROSITE" id="PS50297">
    <property type="entry name" value="ANK_REP_REGION"/>
    <property type="match status" value="1"/>
</dbReference>
<dbReference type="PROSITE" id="PS50088">
    <property type="entry name" value="ANK_REPEAT"/>
    <property type="match status" value="2"/>
</dbReference>
<sequence length="456" mass="51218">MSFAHNELGWEYQHNNTKVGSNINEINNIERQNCFNAKILDSTVDDNKEKFIELISQIANNDSDPNKTLIMTKYKLPKILSSHPSYASLCAFFCSEKCFTTLTMLYPEGLSSKSFKKKDDYERTLFHFACAGGSLSTIRELFQEGFDINATDSDGYVPSHYSAMTGTIDVFKYLWSKGANVLRKGFFCTSPLDIACLYGNLEIVKFIIEKVNPEEISSLAKYQFKYGFNTPLHFACEGGHSEVVDYFLSLKNYPKKLINIVDLKRQTPLSVACQNGSLKCVKSSILKGKASVTSSSKKNLSLIDAYSGGYVDIVKLHSVLVKKIENLIRALDDCDSIFIDVMMKFEASRNLSSAKKVTDCLKIAEILLKDSNVNQNNESIISTALSYCSNEVLDLLHKCGAKFDNLALDLKKITLRGYMALIDFLKEKSVNLNSLVSVFADPIIVESIKYRKMDFI</sequence>
<keyword evidence="1" id="KW-0677">Repeat</keyword>
<gene>
    <name evidence="4" type="ORF">M9Y10_035699</name>
</gene>
<dbReference type="SUPFAM" id="SSF48403">
    <property type="entry name" value="Ankyrin repeat"/>
    <property type="match status" value="2"/>
</dbReference>
<dbReference type="InterPro" id="IPR036770">
    <property type="entry name" value="Ankyrin_rpt-contain_sf"/>
</dbReference>